<dbReference type="InterPro" id="IPR051635">
    <property type="entry name" value="SNAT-like"/>
</dbReference>
<dbReference type="RefSeq" id="WP_126407608.1">
    <property type="nucleotide sequence ID" value="NZ_CABEID010000001.1"/>
</dbReference>
<sequence length="169" mass="19160">MKIRQANLADLDAITTIEWENFGPEEALSRDILEAHIQKLTTSFLVAERDGQILGYLEGPVRPERHLVDQSFTSEVEDYSHLTDHYISLTSLSIAKNAQNIGLGRSLLNAMKDIAVRDQRLGINLTCHDYLVAYYEKHGFINEGVSQSTYAGEVWYDMLWKTPNSGEKN</sequence>
<dbReference type="InterPro" id="IPR000182">
    <property type="entry name" value="GNAT_dom"/>
</dbReference>
<evidence type="ECO:0000256" key="1">
    <source>
        <dbReference type="ARBA" id="ARBA00022679"/>
    </source>
</evidence>
<protein>
    <submittedName>
        <fullName evidence="4">GNAT family acetyltransferase</fullName>
        <ecNumber evidence="4">2.3.1.-</ecNumber>
    </submittedName>
</protein>
<dbReference type="CDD" id="cd04301">
    <property type="entry name" value="NAT_SF"/>
    <property type="match status" value="1"/>
</dbReference>
<gene>
    <name evidence="4" type="ORF">NCTC11062_01453</name>
</gene>
<feature type="domain" description="N-acetyltransferase" evidence="3">
    <location>
        <begin position="1"/>
        <end position="161"/>
    </location>
</feature>
<proteinExistence type="predicted"/>
<dbReference type="Pfam" id="PF00583">
    <property type="entry name" value="Acetyltransf_1"/>
    <property type="match status" value="1"/>
</dbReference>
<dbReference type="EC" id="2.3.1.-" evidence="4"/>
<dbReference type="InterPro" id="IPR016181">
    <property type="entry name" value="Acyl_CoA_acyltransferase"/>
</dbReference>
<dbReference type="Gene3D" id="3.40.630.30">
    <property type="match status" value="1"/>
</dbReference>
<accession>A0A4U9ZN80</accession>
<dbReference type="EMBL" id="CABEID010000001">
    <property type="protein sequence ID" value="VTS41709.1"/>
    <property type="molecule type" value="Genomic_DNA"/>
</dbReference>
<dbReference type="SUPFAM" id="SSF55729">
    <property type="entry name" value="Acyl-CoA N-acyltransferases (Nat)"/>
    <property type="match status" value="1"/>
</dbReference>
<dbReference type="GO" id="GO:0008080">
    <property type="term" value="F:N-acetyltransferase activity"/>
    <property type="evidence" value="ECO:0007669"/>
    <property type="project" value="UniProtKB-ARBA"/>
</dbReference>
<evidence type="ECO:0000259" key="3">
    <source>
        <dbReference type="PROSITE" id="PS51186"/>
    </source>
</evidence>
<dbReference type="Proteomes" id="UP000403538">
    <property type="component" value="Unassembled WGS sequence"/>
</dbReference>
<organism evidence="4 5">
    <name type="scientific">Streptococcus anginosus</name>
    <dbReference type="NCBI Taxonomy" id="1328"/>
    <lineage>
        <taxon>Bacteria</taxon>
        <taxon>Bacillati</taxon>
        <taxon>Bacillota</taxon>
        <taxon>Bacilli</taxon>
        <taxon>Lactobacillales</taxon>
        <taxon>Streptococcaceae</taxon>
        <taxon>Streptococcus</taxon>
        <taxon>Streptococcus anginosus group</taxon>
    </lineage>
</organism>
<keyword evidence="2 4" id="KW-0012">Acyltransferase</keyword>
<dbReference type="AlphaFoldDB" id="A0A4U9ZN80"/>
<evidence type="ECO:0000256" key="2">
    <source>
        <dbReference type="ARBA" id="ARBA00023315"/>
    </source>
</evidence>
<name>A0A4U9ZN80_STRAP</name>
<dbReference type="PANTHER" id="PTHR10908:SF0">
    <property type="entry name" value="SEROTONIN N-ACETYLTRANSFERASE"/>
    <property type="match status" value="1"/>
</dbReference>
<evidence type="ECO:0000313" key="5">
    <source>
        <dbReference type="Proteomes" id="UP000403538"/>
    </source>
</evidence>
<dbReference type="PANTHER" id="PTHR10908">
    <property type="entry name" value="SEROTONIN N-ACETYLTRANSFERASE"/>
    <property type="match status" value="1"/>
</dbReference>
<reference evidence="4 5" key="1">
    <citation type="submission" date="2019-05" db="EMBL/GenBank/DDBJ databases">
        <authorList>
            <consortium name="Pathogen Informatics"/>
        </authorList>
    </citation>
    <scope>NUCLEOTIDE SEQUENCE [LARGE SCALE GENOMIC DNA]</scope>
    <source>
        <strain evidence="4 5">NCTC11062</strain>
    </source>
</reference>
<evidence type="ECO:0000313" key="4">
    <source>
        <dbReference type="EMBL" id="VTS41709.1"/>
    </source>
</evidence>
<dbReference type="PROSITE" id="PS51186">
    <property type="entry name" value="GNAT"/>
    <property type="match status" value="1"/>
</dbReference>
<keyword evidence="1 4" id="KW-0808">Transferase</keyword>